<accession>A0ABW4XFE1</accession>
<dbReference type="Proteomes" id="UP001597402">
    <property type="component" value="Unassembled WGS sequence"/>
</dbReference>
<comment type="caution">
    <text evidence="1">The sequence shown here is derived from an EMBL/GenBank/DDBJ whole genome shotgun (WGS) entry which is preliminary data.</text>
</comment>
<keyword evidence="2" id="KW-1185">Reference proteome</keyword>
<dbReference type="EMBL" id="JBHUHP010000017">
    <property type="protein sequence ID" value="MFD2093353.1"/>
    <property type="molecule type" value="Genomic_DNA"/>
</dbReference>
<sequence>MTSGNQPTLWQRYQTWRTNETGQEEERREIRSRFQPLMDQTLSAGEVVDVDTFGIEVPTGGDEYLQGYLGKKGLLGVAGMVVLGTRTPLAYLALTRQRLILLRQTAGAKDVFKSQAQRPLPEFGWAVPRSVLTLEHFKKYRAGTEAKLRIRRADEGTLWRFQIVNPWIESAERLATKLRSGG</sequence>
<proteinExistence type="predicted"/>
<dbReference type="RefSeq" id="WP_376878816.1">
    <property type="nucleotide sequence ID" value="NZ_JBHUHP010000017.1"/>
</dbReference>
<name>A0ABW4XFE1_9ACTN</name>
<reference evidence="2" key="1">
    <citation type="journal article" date="2019" name="Int. J. Syst. Evol. Microbiol.">
        <title>The Global Catalogue of Microorganisms (GCM) 10K type strain sequencing project: providing services to taxonomists for standard genome sequencing and annotation.</title>
        <authorList>
            <consortium name="The Broad Institute Genomics Platform"/>
            <consortium name="The Broad Institute Genome Sequencing Center for Infectious Disease"/>
            <person name="Wu L."/>
            <person name="Ma J."/>
        </authorList>
    </citation>
    <scope>NUCLEOTIDE SEQUENCE [LARGE SCALE GENOMIC DNA]</scope>
    <source>
        <strain evidence="2">JCM 3338</strain>
    </source>
</reference>
<protein>
    <recommendedName>
        <fullName evidence="3">PH (Pleckstrin Homology) domain-containing protein</fullName>
    </recommendedName>
</protein>
<organism evidence="1 2">
    <name type="scientific">Blastococcus deserti</name>
    <dbReference type="NCBI Taxonomy" id="2259033"/>
    <lineage>
        <taxon>Bacteria</taxon>
        <taxon>Bacillati</taxon>
        <taxon>Actinomycetota</taxon>
        <taxon>Actinomycetes</taxon>
        <taxon>Geodermatophilales</taxon>
        <taxon>Geodermatophilaceae</taxon>
        <taxon>Blastococcus</taxon>
    </lineage>
</organism>
<evidence type="ECO:0000313" key="2">
    <source>
        <dbReference type="Proteomes" id="UP001597402"/>
    </source>
</evidence>
<evidence type="ECO:0000313" key="1">
    <source>
        <dbReference type="EMBL" id="MFD2093353.1"/>
    </source>
</evidence>
<gene>
    <name evidence="1" type="ORF">ACFSHS_17480</name>
</gene>
<evidence type="ECO:0008006" key="3">
    <source>
        <dbReference type="Google" id="ProtNLM"/>
    </source>
</evidence>